<name>A0AAU9MIC0_9ASTR</name>
<reference evidence="1 2" key="1">
    <citation type="submission" date="2022-01" db="EMBL/GenBank/DDBJ databases">
        <authorList>
            <person name="Xiong W."/>
            <person name="Schranz E."/>
        </authorList>
    </citation>
    <scope>NUCLEOTIDE SEQUENCE [LARGE SCALE GENOMIC DNA]</scope>
</reference>
<gene>
    <name evidence="1" type="ORF">LVIROSA_LOCUS12399</name>
</gene>
<evidence type="ECO:0000313" key="2">
    <source>
        <dbReference type="Proteomes" id="UP001157418"/>
    </source>
</evidence>
<protein>
    <submittedName>
        <fullName evidence="1">Uncharacterized protein</fullName>
    </submittedName>
</protein>
<dbReference type="Proteomes" id="UP001157418">
    <property type="component" value="Unassembled WGS sequence"/>
</dbReference>
<proteinExistence type="predicted"/>
<keyword evidence="2" id="KW-1185">Reference proteome</keyword>
<comment type="caution">
    <text evidence="1">The sequence shown here is derived from an EMBL/GenBank/DDBJ whole genome shotgun (WGS) entry which is preliminary data.</text>
</comment>
<accession>A0AAU9MIC0</accession>
<dbReference type="EMBL" id="CAKMRJ010002223">
    <property type="protein sequence ID" value="CAH1425246.1"/>
    <property type="molecule type" value="Genomic_DNA"/>
</dbReference>
<dbReference type="AlphaFoldDB" id="A0AAU9MIC0"/>
<sequence length="207" mass="23377">MFVIFGDNGCTGKPSRPNNRLLECDLINRYHNPINDIDSIKQIHTNRLTGEGASFVLARRGLILGSSQIMSATSSLGYNHPYPYQWHNIRESLASHFWSNKLIYSVKLEEMVGNLRSWDVKLCDLELLDRPEVKLEEMVVGPRVGIDYALLEGADALWRFVVAGKLCIKCDGFLGRAEAKKEGKKWFFSNKYVNAKLSGKQKVKIAG</sequence>
<evidence type="ECO:0000313" key="1">
    <source>
        <dbReference type="EMBL" id="CAH1425246.1"/>
    </source>
</evidence>
<organism evidence="1 2">
    <name type="scientific">Lactuca virosa</name>
    <dbReference type="NCBI Taxonomy" id="75947"/>
    <lineage>
        <taxon>Eukaryota</taxon>
        <taxon>Viridiplantae</taxon>
        <taxon>Streptophyta</taxon>
        <taxon>Embryophyta</taxon>
        <taxon>Tracheophyta</taxon>
        <taxon>Spermatophyta</taxon>
        <taxon>Magnoliopsida</taxon>
        <taxon>eudicotyledons</taxon>
        <taxon>Gunneridae</taxon>
        <taxon>Pentapetalae</taxon>
        <taxon>asterids</taxon>
        <taxon>campanulids</taxon>
        <taxon>Asterales</taxon>
        <taxon>Asteraceae</taxon>
        <taxon>Cichorioideae</taxon>
        <taxon>Cichorieae</taxon>
        <taxon>Lactucinae</taxon>
        <taxon>Lactuca</taxon>
    </lineage>
</organism>